<evidence type="ECO:0000256" key="4">
    <source>
        <dbReference type="ARBA" id="ARBA00023163"/>
    </source>
</evidence>
<dbReference type="PANTHER" id="PTHR47338">
    <property type="entry name" value="ZN(II)2CYS6 TRANSCRIPTION FACTOR (EUROFUNG)-RELATED"/>
    <property type="match status" value="1"/>
</dbReference>
<comment type="subcellular location">
    <subcellularLocation>
        <location evidence="1">Nucleus</location>
    </subcellularLocation>
</comment>
<dbReference type="AlphaFoldDB" id="A0A067MRK7"/>
<dbReference type="PROSITE" id="PS00463">
    <property type="entry name" value="ZN2_CY6_FUNGAL_1"/>
    <property type="match status" value="1"/>
</dbReference>
<sequence length="553" mass="61598">MRRQQPSRGAAALVRGNACLQCRARKHKCDAGRPCGPCTKSGKSARCAYDASKSRMSVLEDRLQELQSSIKALESHRSRNGTSPPRSSSSSDESLEQDCVSSHWTRLPLPGAIRVVKHAAPRPAPIFLENPMDILKLPPATREHLVDMFITDCSRFSLILDETRFRQSLTLLPSHENAPHPALINALILRACTSPATPIRQYEPIFHERLHRSLTDSLSKADRLLDFVRASALTAYYYYGKNRWVEGHHHLSSTIRFAAGCGLHAIPPLSAVIRPNCLSMLNPPHDLLELGERINTFWMLFCLDRLGSIFTGLPISFPDEAISTPWPCPPEYFRDGRVQLSHSSSIASLYDMNHTPLYLSADDIFELRPKSIALLHRAVMLAERVKSRSFEDMRMEVFIAKEAAVRFAESLPPYRNTGDDNRNSIFICLHTTAQAAVIMFLGLFPEDNRGRQLQAARAALQVLKEINDAEVSNLCCLFAWTLGPIYDAVAQAVVSLEQADGSPASIPLRLELAVVLHLARALSVSWPCAKVLSEKIERFLSEGVDTGIMAYVL</sequence>
<dbReference type="InterPro" id="IPR001138">
    <property type="entry name" value="Zn2Cys6_DnaBD"/>
</dbReference>
<dbReference type="HOGENOM" id="CLU_022337_0_0_1"/>
<feature type="region of interest" description="Disordered" evidence="6">
    <location>
        <begin position="72"/>
        <end position="95"/>
    </location>
</feature>
<protein>
    <recommendedName>
        <fullName evidence="7">Zn(2)-C6 fungal-type domain-containing protein</fullName>
    </recommendedName>
</protein>
<gene>
    <name evidence="8" type="ORF">BOTBODRAFT_354104</name>
</gene>
<dbReference type="GO" id="GO:0003677">
    <property type="term" value="F:DNA binding"/>
    <property type="evidence" value="ECO:0007669"/>
    <property type="project" value="InterPro"/>
</dbReference>
<evidence type="ECO:0000313" key="8">
    <source>
        <dbReference type="EMBL" id="KDQ14231.1"/>
    </source>
</evidence>
<dbReference type="InParanoid" id="A0A067MRK7"/>
<dbReference type="GO" id="GO:0006351">
    <property type="term" value="P:DNA-templated transcription"/>
    <property type="evidence" value="ECO:0007669"/>
    <property type="project" value="InterPro"/>
</dbReference>
<evidence type="ECO:0000256" key="3">
    <source>
        <dbReference type="ARBA" id="ARBA00023015"/>
    </source>
</evidence>
<dbReference type="CDD" id="cd12148">
    <property type="entry name" value="fungal_TF_MHR"/>
    <property type="match status" value="1"/>
</dbReference>
<dbReference type="InterPro" id="IPR007219">
    <property type="entry name" value="XnlR_reg_dom"/>
</dbReference>
<proteinExistence type="predicted"/>
<dbReference type="GO" id="GO:0000981">
    <property type="term" value="F:DNA-binding transcription factor activity, RNA polymerase II-specific"/>
    <property type="evidence" value="ECO:0007669"/>
    <property type="project" value="InterPro"/>
</dbReference>
<dbReference type="SMART" id="SM00066">
    <property type="entry name" value="GAL4"/>
    <property type="match status" value="1"/>
</dbReference>
<dbReference type="SUPFAM" id="SSF57701">
    <property type="entry name" value="Zn2/Cys6 DNA-binding domain"/>
    <property type="match status" value="1"/>
</dbReference>
<evidence type="ECO:0000256" key="6">
    <source>
        <dbReference type="SAM" id="MobiDB-lite"/>
    </source>
</evidence>
<dbReference type="Pfam" id="PF00172">
    <property type="entry name" value="Zn_clus"/>
    <property type="match status" value="1"/>
</dbReference>
<dbReference type="InterPro" id="IPR036864">
    <property type="entry name" value="Zn2-C6_fun-type_DNA-bd_sf"/>
</dbReference>
<accession>A0A067MRK7</accession>
<dbReference type="EMBL" id="KL198039">
    <property type="protein sequence ID" value="KDQ14231.1"/>
    <property type="molecule type" value="Genomic_DNA"/>
</dbReference>
<dbReference type="STRING" id="930990.A0A067MRK7"/>
<keyword evidence="3" id="KW-0805">Transcription regulation</keyword>
<dbReference type="OrthoDB" id="2309723at2759"/>
<dbReference type="InterPro" id="IPR050815">
    <property type="entry name" value="TF_fung"/>
</dbReference>
<evidence type="ECO:0000256" key="2">
    <source>
        <dbReference type="ARBA" id="ARBA00022723"/>
    </source>
</evidence>
<evidence type="ECO:0000256" key="1">
    <source>
        <dbReference type="ARBA" id="ARBA00004123"/>
    </source>
</evidence>
<dbReference type="GO" id="GO:0008270">
    <property type="term" value="F:zinc ion binding"/>
    <property type="evidence" value="ECO:0007669"/>
    <property type="project" value="InterPro"/>
</dbReference>
<dbReference type="SMART" id="SM00906">
    <property type="entry name" value="Fungal_trans"/>
    <property type="match status" value="1"/>
</dbReference>
<name>A0A067MRK7_BOTB1</name>
<organism evidence="8 9">
    <name type="scientific">Botryobasidium botryosum (strain FD-172 SS1)</name>
    <dbReference type="NCBI Taxonomy" id="930990"/>
    <lineage>
        <taxon>Eukaryota</taxon>
        <taxon>Fungi</taxon>
        <taxon>Dikarya</taxon>
        <taxon>Basidiomycota</taxon>
        <taxon>Agaricomycotina</taxon>
        <taxon>Agaricomycetes</taxon>
        <taxon>Cantharellales</taxon>
        <taxon>Botryobasidiaceae</taxon>
        <taxon>Botryobasidium</taxon>
    </lineage>
</organism>
<evidence type="ECO:0000259" key="7">
    <source>
        <dbReference type="PROSITE" id="PS50048"/>
    </source>
</evidence>
<dbReference type="Gene3D" id="4.10.240.10">
    <property type="entry name" value="Zn(2)-C6 fungal-type DNA-binding domain"/>
    <property type="match status" value="1"/>
</dbReference>
<keyword evidence="4" id="KW-0804">Transcription</keyword>
<reference evidence="9" key="1">
    <citation type="journal article" date="2014" name="Proc. Natl. Acad. Sci. U.S.A.">
        <title>Extensive sampling of basidiomycete genomes demonstrates inadequacy of the white-rot/brown-rot paradigm for wood decay fungi.</title>
        <authorList>
            <person name="Riley R."/>
            <person name="Salamov A.A."/>
            <person name="Brown D.W."/>
            <person name="Nagy L.G."/>
            <person name="Floudas D."/>
            <person name="Held B.W."/>
            <person name="Levasseur A."/>
            <person name="Lombard V."/>
            <person name="Morin E."/>
            <person name="Otillar R."/>
            <person name="Lindquist E.A."/>
            <person name="Sun H."/>
            <person name="LaButti K.M."/>
            <person name="Schmutz J."/>
            <person name="Jabbour D."/>
            <person name="Luo H."/>
            <person name="Baker S.E."/>
            <person name="Pisabarro A.G."/>
            <person name="Walton J.D."/>
            <person name="Blanchette R.A."/>
            <person name="Henrissat B."/>
            <person name="Martin F."/>
            <person name="Cullen D."/>
            <person name="Hibbett D.S."/>
            <person name="Grigoriev I.V."/>
        </authorList>
    </citation>
    <scope>NUCLEOTIDE SEQUENCE [LARGE SCALE GENOMIC DNA]</scope>
    <source>
        <strain evidence="9">FD-172 SS1</strain>
    </source>
</reference>
<dbReference type="PANTHER" id="PTHR47338:SF29">
    <property type="entry name" value="ZN(2)-C6 FUNGAL-TYPE DOMAIN-CONTAINING PROTEIN"/>
    <property type="match status" value="1"/>
</dbReference>
<evidence type="ECO:0000256" key="5">
    <source>
        <dbReference type="ARBA" id="ARBA00023242"/>
    </source>
</evidence>
<keyword evidence="5" id="KW-0539">Nucleus</keyword>
<dbReference type="Pfam" id="PF04082">
    <property type="entry name" value="Fungal_trans"/>
    <property type="match status" value="1"/>
</dbReference>
<feature type="domain" description="Zn(2)-C6 fungal-type" evidence="7">
    <location>
        <begin position="18"/>
        <end position="49"/>
    </location>
</feature>
<dbReference type="CDD" id="cd00067">
    <property type="entry name" value="GAL4"/>
    <property type="match status" value="1"/>
</dbReference>
<dbReference type="Proteomes" id="UP000027195">
    <property type="component" value="Unassembled WGS sequence"/>
</dbReference>
<dbReference type="GO" id="GO:0005634">
    <property type="term" value="C:nucleus"/>
    <property type="evidence" value="ECO:0007669"/>
    <property type="project" value="UniProtKB-SubCell"/>
</dbReference>
<dbReference type="PROSITE" id="PS50048">
    <property type="entry name" value="ZN2_CY6_FUNGAL_2"/>
    <property type="match status" value="1"/>
</dbReference>
<keyword evidence="9" id="KW-1185">Reference proteome</keyword>
<evidence type="ECO:0000313" key="9">
    <source>
        <dbReference type="Proteomes" id="UP000027195"/>
    </source>
</evidence>
<keyword evidence="2" id="KW-0479">Metal-binding</keyword>
<feature type="compositionally biased region" description="Low complexity" evidence="6">
    <location>
        <begin position="80"/>
        <end position="92"/>
    </location>
</feature>